<dbReference type="PANTHER" id="PTHR42957">
    <property type="entry name" value="HELICASE MJ1565-RELATED"/>
    <property type="match status" value="1"/>
</dbReference>
<protein>
    <submittedName>
        <fullName evidence="2">DUF87 domain-containing protein</fullName>
    </submittedName>
</protein>
<dbReference type="SUPFAM" id="SSF52540">
    <property type="entry name" value="P-loop containing nucleoside triphosphate hydrolases"/>
    <property type="match status" value="1"/>
</dbReference>
<accession>A0A9X3Z896</accession>
<keyword evidence="3" id="KW-1185">Reference proteome</keyword>
<dbReference type="AlphaFoldDB" id="A0A9X3Z896"/>
<dbReference type="Pfam" id="PF01935">
    <property type="entry name" value="DUF87"/>
    <property type="match status" value="1"/>
</dbReference>
<dbReference type="RefSeq" id="WP_274944589.1">
    <property type="nucleotide sequence ID" value="NZ_JANWOI010000004.1"/>
</dbReference>
<proteinExistence type="predicted"/>
<dbReference type="EMBL" id="JANWOI010000004">
    <property type="protein sequence ID" value="MDA5194883.1"/>
    <property type="molecule type" value="Genomic_DNA"/>
</dbReference>
<dbReference type="InterPro" id="IPR008571">
    <property type="entry name" value="HerA-like"/>
</dbReference>
<reference evidence="2" key="2">
    <citation type="journal article" date="2023" name="Syst. Appl. Microbiol.">
        <title>Govania unica gen. nov., sp. nov., a rare biosphere bacterium that represents a novel family in the class Alphaproteobacteria.</title>
        <authorList>
            <person name="Vandamme P."/>
            <person name="Peeters C."/>
            <person name="Hettiarachchi A."/>
            <person name="Cnockaert M."/>
            <person name="Carlier A."/>
        </authorList>
    </citation>
    <scope>NUCLEOTIDE SEQUENCE</scope>
    <source>
        <strain evidence="2">LMG 31809</strain>
    </source>
</reference>
<name>A0A9X3Z896_9PROT</name>
<evidence type="ECO:0000313" key="2">
    <source>
        <dbReference type="EMBL" id="MDA5194883.1"/>
    </source>
</evidence>
<evidence type="ECO:0000259" key="1">
    <source>
        <dbReference type="Pfam" id="PF01935"/>
    </source>
</evidence>
<dbReference type="Proteomes" id="UP001141619">
    <property type="component" value="Unassembled WGS sequence"/>
</dbReference>
<dbReference type="PANTHER" id="PTHR42957:SF1">
    <property type="entry name" value="HELICASE MJ1565-RELATED"/>
    <property type="match status" value="1"/>
</dbReference>
<evidence type="ECO:0000313" key="3">
    <source>
        <dbReference type="Proteomes" id="UP001141619"/>
    </source>
</evidence>
<comment type="caution">
    <text evidence="2">The sequence shown here is derived from an EMBL/GenBank/DDBJ whole genome shotgun (WGS) entry which is preliminary data.</text>
</comment>
<dbReference type="InterPro" id="IPR027417">
    <property type="entry name" value="P-loop_NTPase"/>
</dbReference>
<dbReference type="Gene3D" id="3.40.50.300">
    <property type="entry name" value="P-loop containing nucleotide triphosphate hydrolases"/>
    <property type="match status" value="2"/>
</dbReference>
<dbReference type="InterPro" id="IPR002789">
    <property type="entry name" value="HerA_central"/>
</dbReference>
<organism evidence="2 3">
    <name type="scientific">Govanella unica</name>
    <dbReference type="NCBI Taxonomy" id="2975056"/>
    <lineage>
        <taxon>Bacteria</taxon>
        <taxon>Pseudomonadati</taxon>
        <taxon>Pseudomonadota</taxon>
        <taxon>Alphaproteobacteria</taxon>
        <taxon>Emcibacterales</taxon>
        <taxon>Govanellaceae</taxon>
        <taxon>Govanella</taxon>
    </lineage>
</organism>
<feature type="domain" description="Helicase HerA central" evidence="1">
    <location>
        <begin position="153"/>
        <end position="384"/>
    </location>
</feature>
<reference evidence="2" key="1">
    <citation type="submission" date="2022-08" db="EMBL/GenBank/DDBJ databases">
        <authorList>
            <person name="Vandamme P."/>
            <person name="Hettiarachchi A."/>
            <person name="Peeters C."/>
            <person name="Cnockaert M."/>
            <person name="Carlier A."/>
        </authorList>
    </citation>
    <scope>NUCLEOTIDE SEQUENCE</scope>
    <source>
        <strain evidence="2">LMG 31809</strain>
    </source>
</reference>
<gene>
    <name evidence="2" type="ORF">NYP16_13065</name>
</gene>
<sequence>MNEPWTPPAHLTAPEQGLIGTVIQVTGSGVVAVCDPELMNRPLIDAEAAFMPSGQIGSIVKIGVQHGYIFATVREVRASENYEATTAGSIFDSHRVYVDLDFMGHQVFTEDGSRLSSFRRGVADFPIPGQKVLMVTKPEMEEIFSAEGADLLKIGTVYPHYKTSAILLTDHLLGKHFAVLGSTGTGKSCAVSLLLHRLVEQLPNGHVLVLDPHGEYGRAFAGISETFTTENLELPYWLMTFDEHVEVFVGRRNSDRDLEIDILKRCLLQARTKDTRNRSLARVTVDTPVPYKISDLVQSIDNEMGRLDKPEKVIPYLRLKTKIEELRKDQRYGFMFSGLLLNDNLAEILSRLLRFPGNDRPISIIDLSGVPSDIVDVVVGVLCRVVFDFALWSRGRNARPILLVCEEAHRYVSAKDGIGNSAARLGIERIAKEGRKYGVSLGLISQRPAELSESALSQCGTIIAMRMNNERDQAFVEHVLPEGAKGFLAALPSLQNREVLIVGEGVKAPVRALLDELPEDQRPSSESPRFSDHWQQAAAGTAHVADVVTAWRMRSG</sequence>